<dbReference type="Pfam" id="PF00067">
    <property type="entry name" value="p450"/>
    <property type="match status" value="1"/>
</dbReference>
<dbReference type="PANTHER" id="PTHR46300:SF7">
    <property type="entry name" value="P450, PUTATIVE (EUROFUNG)-RELATED"/>
    <property type="match status" value="1"/>
</dbReference>
<evidence type="ECO:0000256" key="2">
    <source>
        <dbReference type="ARBA" id="ARBA00005179"/>
    </source>
</evidence>
<evidence type="ECO:0000256" key="5">
    <source>
        <dbReference type="ARBA" id="ARBA00022723"/>
    </source>
</evidence>
<dbReference type="GO" id="GO:0005506">
    <property type="term" value="F:iron ion binding"/>
    <property type="evidence" value="ECO:0007669"/>
    <property type="project" value="InterPro"/>
</dbReference>
<dbReference type="EMBL" id="LATX01002350">
    <property type="protein sequence ID" value="KTB31145.1"/>
    <property type="molecule type" value="Genomic_DNA"/>
</dbReference>
<comment type="cofactor">
    <cofactor evidence="1 9">
        <name>heme</name>
        <dbReference type="ChEBI" id="CHEBI:30413"/>
    </cofactor>
</comment>
<dbReference type="GO" id="GO:0016705">
    <property type="term" value="F:oxidoreductase activity, acting on paired donors, with incorporation or reduction of molecular oxygen"/>
    <property type="evidence" value="ECO:0007669"/>
    <property type="project" value="InterPro"/>
</dbReference>
<evidence type="ECO:0000313" key="11">
    <source>
        <dbReference type="EMBL" id="KTB31145.1"/>
    </source>
</evidence>
<keyword evidence="5 9" id="KW-0479">Metal-binding</keyword>
<keyword evidence="4 9" id="KW-0349">Heme</keyword>
<evidence type="ECO:0000256" key="6">
    <source>
        <dbReference type="ARBA" id="ARBA00023002"/>
    </source>
</evidence>
<keyword evidence="6 10" id="KW-0560">Oxidoreductase</keyword>
<dbReference type="InterPro" id="IPR001128">
    <property type="entry name" value="Cyt_P450"/>
</dbReference>
<comment type="similarity">
    <text evidence="3 10">Belongs to the cytochrome P450 family.</text>
</comment>
<comment type="pathway">
    <text evidence="2">Secondary metabolite biosynthesis.</text>
</comment>
<dbReference type="PRINTS" id="PR00463">
    <property type="entry name" value="EP450I"/>
</dbReference>
<keyword evidence="8 10" id="KW-0503">Monooxygenase</keyword>
<organism evidence="11 12">
    <name type="scientific">Moniliophthora roreri</name>
    <name type="common">Frosty pod rot fungus</name>
    <name type="synonym">Monilia roreri</name>
    <dbReference type="NCBI Taxonomy" id="221103"/>
    <lineage>
        <taxon>Eukaryota</taxon>
        <taxon>Fungi</taxon>
        <taxon>Dikarya</taxon>
        <taxon>Basidiomycota</taxon>
        <taxon>Agaricomycotina</taxon>
        <taxon>Agaricomycetes</taxon>
        <taxon>Agaricomycetidae</taxon>
        <taxon>Agaricales</taxon>
        <taxon>Marasmiineae</taxon>
        <taxon>Marasmiaceae</taxon>
        <taxon>Moniliophthora</taxon>
    </lineage>
</organism>
<dbReference type="CDD" id="cd11065">
    <property type="entry name" value="CYP64-like"/>
    <property type="match status" value="1"/>
</dbReference>
<dbReference type="Proteomes" id="UP000054988">
    <property type="component" value="Unassembled WGS sequence"/>
</dbReference>
<comment type="caution">
    <text evidence="11">The sequence shown here is derived from an EMBL/GenBank/DDBJ whole genome shotgun (WGS) entry which is preliminary data.</text>
</comment>
<evidence type="ECO:0008006" key="13">
    <source>
        <dbReference type="Google" id="ProtNLM"/>
    </source>
</evidence>
<dbReference type="GO" id="GO:0020037">
    <property type="term" value="F:heme binding"/>
    <property type="evidence" value="ECO:0007669"/>
    <property type="project" value="InterPro"/>
</dbReference>
<evidence type="ECO:0000256" key="9">
    <source>
        <dbReference type="PIRSR" id="PIRSR602401-1"/>
    </source>
</evidence>
<evidence type="ECO:0000256" key="3">
    <source>
        <dbReference type="ARBA" id="ARBA00010617"/>
    </source>
</evidence>
<dbReference type="InterPro" id="IPR002401">
    <property type="entry name" value="Cyt_P450_E_grp-I"/>
</dbReference>
<dbReference type="PROSITE" id="PS00086">
    <property type="entry name" value="CYTOCHROME_P450"/>
    <property type="match status" value="1"/>
</dbReference>
<dbReference type="Gene3D" id="1.10.630.10">
    <property type="entry name" value="Cytochrome P450"/>
    <property type="match status" value="1"/>
</dbReference>
<evidence type="ECO:0000256" key="4">
    <source>
        <dbReference type="ARBA" id="ARBA00022617"/>
    </source>
</evidence>
<evidence type="ECO:0000256" key="10">
    <source>
        <dbReference type="RuleBase" id="RU000461"/>
    </source>
</evidence>
<proteinExistence type="inferred from homology"/>
<accession>A0A0W0F4A8</accession>
<protein>
    <recommendedName>
        <fullName evidence="13">Cytochrome P450</fullName>
    </recommendedName>
</protein>
<name>A0A0W0F4A8_MONRR</name>
<evidence type="ECO:0000313" key="12">
    <source>
        <dbReference type="Proteomes" id="UP000054988"/>
    </source>
</evidence>
<evidence type="ECO:0000256" key="8">
    <source>
        <dbReference type="ARBA" id="ARBA00023033"/>
    </source>
</evidence>
<evidence type="ECO:0000256" key="1">
    <source>
        <dbReference type="ARBA" id="ARBA00001971"/>
    </source>
</evidence>
<reference evidence="11 12" key="1">
    <citation type="submission" date="2015-12" db="EMBL/GenBank/DDBJ databases">
        <title>Draft genome sequence of Moniliophthora roreri, the causal agent of frosty pod rot of cacao.</title>
        <authorList>
            <person name="Aime M.C."/>
            <person name="Diaz-Valderrama J.R."/>
            <person name="Kijpornyongpan T."/>
            <person name="Phillips-Mora W."/>
        </authorList>
    </citation>
    <scope>NUCLEOTIDE SEQUENCE [LARGE SCALE GENOMIC DNA]</scope>
    <source>
        <strain evidence="11 12">MCA 2952</strain>
    </source>
</reference>
<keyword evidence="7 9" id="KW-0408">Iron</keyword>
<dbReference type="InterPro" id="IPR017972">
    <property type="entry name" value="Cyt_P450_CS"/>
</dbReference>
<evidence type="ECO:0000256" key="7">
    <source>
        <dbReference type="ARBA" id="ARBA00023004"/>
    </source>
</evidence>
<dbReference type="InterPro" id="IPR036396">
    <property type="entry name" value="Cyt_P450_sf"/>
</dbReference>
<dbReference type="PANTHER" id="PTHR46300">
    <property type="entry name" value="P450, PUTATIVE (EUROFUNG)-RELATED-RELATED"/>
    <property type="match status" value="1"/>
</dbReference>
<sequence>MFWLTTNIIAGLTCLGVFTVVLLRISKARSQLPRLPGPPRLPIIGNLLQSPKSHEWETYKQWDVQYDCFKGSNSGIIQFDVAGSSVVVINSAEVASDLLEKRSRIYSSRPTAPMVYDLMGWNWNFGFQPYGESCPHVMRRARRHAFSQTFNANAARSFYPQEIKATHRLLLRLLEDPKPFREHLRHHAAGVVMSVAYGIEIQPHKDPYVTLAEDSVEPLLFALVPGTFLVDSFPFLKHVPSWFPGAGFKRKARVWKEQASKMVNEPFLAAKKMIDTGKFMPSFISLSLDRIHDSDDSARLEEKEKVIREAAGSMYLAGSDTTVAALCSFIYAMTLSPEIQRKAQEELDSVIPPGRLPAFDDEKSLPYVTAIVWEALRWQNVTPLGIPHYLEVEDEYRGCRVPANSVVISNVWAILHDERLYPDPFEFKPERYLKDGKIDETVQAPLFAAFGFGRRVCPGRHVAYSSVWIATASILKTFNISKAVDDKGHVIEPMFEPENSIVATPKPFRCAIKPRSAEAEALILASTREVS</sequence>
<dbReference type="SUPFAM" id="SSF48264">
    <property type="entry name" value="Cytochrome P450"/>
    <property type="match status" value="1"/>
</dbReference>
<feature type="binding site" description="axial binding residue" evidence="9">
    <location>
        <position position="457"/>
    </location>
    <ligand>
        <name>heme</name>
        <dbReference type="ChEBI" id="CHEBI:30413"/>
    </ligand>
    <ligandPart>
        <name>Fe</name>
        <dbReference type="ChEBI" id="CHEBI:18248"/>
    </ligandPart>
</feature>
<dbReference type="GO" id="GO:0004497">
    <property type="term" value="F:monooxygenase activity"/>
    <property type="evidence" value="ECO:0007669"/>
    <property type="project" value="UniProtKB-KW"/>
</dbReference>
<dbReference type="InterPro" id="IPR050364">
    <property type="entry name" value="Cytochrome_P450_fung"/>
</dbReference>
<gene>
    <name evidence="11" type="ORF">WG66_16308</name>
</gene>
<dbReference type="AlphaFoldDB" id="A0A0W0F4A8"/>